<protein>
    <recommendedName>
        <fullName evidence="1">D-inositol 3-phosphate glycosyltransferase</fullName>
    </recommendedName>
</protein>
<sequence>MKIAFLLHNVYAVGGTVRTTLNLAAALIEHGGHEVEIVSLSRHREAPRFPVDPRITLVPLVDLRAGTPDTLHPAYGKPARAYPVADKRHHQYALLHDMRVRAYLEERCEADVVIGTRPGLNAYLAQWGPKRALRIAQEHLRHDAHSDALLRTVARRYRTLDALVTVTEEDAEVYRARMRLPGVRILSVPNIVPPFAVPPSDGSSKIIAAAGRLAPGKRYDLLLEAFTAVSAKHPDWELRIYGGGAQEPRLRALVDELGLRGRARLMGTVSPIEPEFARASIVVSASDAESFGMTLVEAMRCGVPVVSTDAPLGPAEIITDGVDGRLVPVGNAGALAESVIDLIEDEPARRKMGAAALASAHRYDPEPIVARYESLFTDLAASRRRRAWQKLHARLRHPTR</sequence>
<dbReference type="Pfam" id="PF00534">
    <property type="entry name" value="Glycos_transf_1"/>
    <property type="match status" value="1"/>
</dbReference>
<dbReference type="PANTHER" id="PTHR12526:SF627">
    <property type="entry name" value="D-RHAMNOSYLTRANSFERASE WBPZ"/>
    <property type="match status" value="1"/>
</dbReference>
<dbReference type="Proteomes" id="UP001354931">
    <property type="component" value="Unassembled WGS sequence"/>
</dbReference>
<evidence type="ECO:0000256" key="2">
    <source>
        <dbReference type="ARBA" id="ARBA00022676"/>
    </source>
</evidence>
<proteinExistence type="predicted"/>
<keyword evidence="2" id="KW-0328">Glycosyltransferase</keyword>
<dbReference type="EMBL" id="JAOZYC010000149">
    <property type="protein sequence ID" value="MEB8341725.1"/>
    <property type="molecule type" value="Genomic_DNA"/>
</dbReference>
<keyword evidence="3" id="KW-0808">Transferase</keyword>
<evidence type="ECO:0000259" key="5">
    <source>
        <dbReference type="Pfam" id="PF13439"/>
    </source>
</evidence>
<organism evidence="6 7">
    <name type="scientific">Streptomyces endophyticus</name>
    <dbReference type="NCBI Taxonomy" id="714166"/>
    <lineage>
        <taxon>Bacteria</taxon>
        <taxon>Bacillati</taxon>
        <taxon>Actinomycetota</taxon>
        <taxon>Actinomycetes</taxon>
        <taxon>Kitasatosporales</taxon>
        <taxon>Streptomycetaceae</taxon>
        <taxon>Streptomyces</taxon>
    </lineage>
</organism>
<dbReference type="Gene3D" id="3.40.50.2000">
    <property type="entry name" value="Glycogen Phosphorylase B"/>
    <property type="match status" value="2"/>
</dbReference>
<feature type="domain" description="Glycosyltransferase subfamily 4-like N-terminal" evidence="5">
    <location>
        <begin position="13"/>
        <end position="192"/>
    </location>
</feature>
<keyword evidence="7" id="KW-1185">Reference proteome</keyword>
<dbReference type="InterPro" id="IPR028098">
    <property type="entry name" value="Glyco_trans_4-like_N"/>
</dbReference>
<dbReference type="Pfam" id="PF13439">
    <property type="entry name" value="Glyco_transf_4"/>
    <property type="match status" value="1"/>
</dbReference>
<evidence type="ECO:0000259" key="4">
    <source>
        <dbReference type="Pfam" id="PF00534"/>
    </source>
</evidence>
<reference evidence="6 7" key="1">
    <citation type="submission" date="2022-10" db="EMBL/GenBank/DDBJ databases">
        <authorList>
            <person name="Xie J."/>
            <person name="Shen N."/>
        </authorList>
    </citation>
    <scope>NUCLEOTIDE SEQUENCE [LARGE SCALE GENOMIC DNA]</scope>
    <source>
        <strain evidence="6 7">YIM65594</strain>
    </source>
</reference>
<evidence type="ECO:0000313" key="7">
    <source>
        <dbReference type="Proteomes" id="UP001354931"/>
    </source>
</evidence>
<dbReference type="SUPFAM" id="SSF53756">
    <property type="entry name" value="UDP-Glycosyltransferase/glycogen phosphorylase"/>
    <property type="match status" value="1"/>
</dbReference>
<evidence type="ECO:0000256" key="1">
    <source>
        <dbReference type="ARBA" id="ARBA00021292"/>
    </source>
</evidence>
<dbReference type="PANTHER" id="PTHR12526">
    <property type="entry name" value="GLYCOSYLTRANSFERASE"/>
    <property type="match status" value="1"/>
</dbReference>
<gene>
    <name evidence="6" type="ORF">OKJ99_29950</name>
</gene>
<dbReference type="RefSeq" id="WP_326021043.1">
    <property type="nucleotide sequence ID" value="NZ_JAOZYC010000149.1"/>
</dbReference>
<accession>A0ABU6FCF5</accession>
<evidence type="ECO:0000313" key="6">
    <source>
        <dbReference type="EMBL" id="MEB8341725.1"/>
    </source>
</evidence>
<name>A0ABU6FCF5_9ACTN</name>
<dbReference type="InterPro" id="IPR001296">
    <property type="entry name" value="Glyco_trans_1"/>
</dbReference>
<comment type="caution">
    <text evidence="6">The sequence shown here is derived from an EMBL/GenBank/DDBJ whole genome shotgun (WGS) entry which is preliminary data.</text>
</comment>
<feature type="domain" description="Glycosyl transferase family 1" evidence="4">
    <location>
        <begin position="199"/>
        <end position="356"/>
    </location>
</feature>
<dbReference type="CDD" id="cd03820">
    <property type="entry name" value="GT4_AmsD-like"/>
    <property type="match status" value="1"/>
</dbReference>
<evidence type="ECO:0000256" key="3">
    <source>
        <dbReference type="ARBA" id="ARBA00022679"/>
    </source>
</evidence>